<keyword evidence="3" id="KW-1185">Reference proteome</keyword>
<dbReference type="AlphaFoldDB" id="A0AAN6XJS2"/>
<dbReference type="InterPro" id="IPR002575">
    <property type="entry name" value="Aminoglycoside_PTrfase"/>
</dbReference>
<comment type="caution">
    <text evidence="2">The sequence shown here is derived from an EMBL/GenBank/DDBJ whole genome shotgun (WGS) entry which is preliminary data.</text>
</comment>
<dbReference type="Gene3D" id="3.90.1200.10">
    <property type="match status" value="1"/>
</dbReference>
<dbReference type="Pfam" id="PF01636">
    <property type="entry name" value="APH"/>
    <property type="match status" value="1"/>
</dbReference>
<gene>
    <name evidence="2" type="ORF">QBC40DRAFT_305338</name>
</gene>
<dbReference type="EMBL" id="MU863900">
    <property type="protein sequence ID" value="KAK4202083.1"/>
    <property type="molecule type" value="Genomic_DNA"/>
</dbReference>
<evidence type="ECO:0000313" key="2">
    <source>
        <dbReference type="EMBL" id="KAK4202083.1"/>
    </source>
</evidence>
<organism evidence="2 3">
    <name type="scientific">Triangularia verruculosa</name>
    <dbReference type="NCBI Taxonomy" id="2587418"/>
    <lineage>
        <taxon>Eukaryota</taxon>
        <taxon>Fungi</taxon>
        <taxon>Dikarya</taxon>
        <taxon>Ascomycota</taxon>
        <taxon>Pezizomycotina</taxon>
        <taxon>Sordariomycetes</taxon>
        <taxon>Sordariomycetidae</taxon>
        <taxon>Sordariales</taxon>
        <taxon>Podosporaceae</taxon>
        <taxon>Triangularia</taxon>
    </lineage>
</organism>
<proteinExistence type="predicted"/>
<feature type="domain" description="Aminoglycoside phosphotransferase" evidence="1">
    <location>
        <begin position="115"/>
        <end position="177"/>
    </location>
</feature>
<sequence length="222" mass="25117">MLFASRQGVPVPQLVHGEGLDTNPSLVPEAVECWHRLWNSCDFIQSGSLYCEWNSQNFFVGPMVDHEFFAPRLGQVTHELPQFGPFPTWVSYVQALFNVRRQRDWAQCHQGLQILSSLPDCSVDVDKFLTRLSEIQVMTRSASSLVFKPRMIHWDMHERNVLVQLDGKRIAAVIDWDAVIIEPAGLCRSISPSCVLDHMSSWEQSRGLLAEQGFKGGTYVGA</sequence>
<dbReference type="SUPFAM" id="SSF56112">
    <property type="entry name" value="Protein kinase-like (PK-like)"/>
    <property type="match status" value="1"/>
</dbReference>
<accession>A0AAN6XJS2</accession>
<dbReference type="Proteomes" id="UP001303160">
    <property type="component" value="Unassembled WGS sequence"/>
</dbReference>
<reference evidence="2" key="2">
    <citation type="submission" date="2023-05" db="EMBL/GenBank/DDBJ databases">
        <authorList>
            <consortium name="Lawrence Berkeley National Laboratory"/>
            <person name="Steindorff A."/>
            <person name="Hensen N."/>
            <person name="Bonometti L."/>
            <person name="Westerberg I."/>
            <person name="Brannstrom I.O."/>
            <person name="Guillou S."/>
            <person name="Cros-Aarteil S."/>
            <person name="Calhoun S."/>
            <person name="Haridas S."/>
            <person name="Kuo A."/>
            <person name="Mondo S."/>
            <person name="Pangilinan J."/>
            <person name="Riley R."/>
            <person name="Labutti K."/>
            <person name="Andreopoulos B."/>
            <person name="Lipzen A."/>
            <person name="Chen C."/>
            <person name="Yanf M."/>
            <person name="Daum C."/>
            <person name="Ng V."/>
            <person name="Clum A."/>
            <person name="Ohm R."/>
            <person name="Martin F."/>
            <person name="Silar P."/>
            <person name="Natvig D."/>
            <person name="Lalanne C."/>
            <person name="Gautier V."/>
            <person name="Ament-Velasquez S.L."/>
            <person name="Kruys A."/>
            <person name="Hutchinson M.I."/>
            <person name="Powell A.J."/>
            <person name="Barry K."/>
            <person name="Miller A.N."/>
            <person name="Grigoriev I.V."/>
            <person name="Debuchy R."/>
            <person name="Gladieux P."/>
            <person name="Thoren M.H."/>
            <person name="Johannesson H."/>
        </authorList>
    </citation>
    <scope>NUCLEOTIDE SEQUENCE</scope>
    <source>
        <strain evidence="2">CBS 315.58</strain>
    </source>
</reference>
<reference evidence="2" key="1">
    <citation type="journal article" date="2023" name="Mol. Phylogenet. Evol.">
        <title>Genome-scale phylogeny and comparative genomics of the fungal order Sordariales.</title>
        <authorList>
            <person name="Hensen N."/>
            <person name="Bonometti L."/>
            <person name="Westerberg I."/>
            <person name="Brannstrom I.O."/>
            <person name="Guillou S."/>
            <person name="Cros-Aarteil S."/>
            <person name="Calhoun S."/>
            <person name="Haridas S."/>
            <person name="Kuo A."/>
            <person name="Mondo S."/>
            <person name="Pangilinan J."/>
            <person name="Riley R."/>
            <person name="LaButti K."/>
            <person name="Andreopoulos B."/>
            <person name="Lipzen A."/>
            <person name="Chen C."/>
            <person name="Yan M."/>
            <person name="Daum C."/>
            <person name="Ng V."/>
            <person name="Clum A."/>
            <person name="Steindorff A."/>
            <person name="Ohm R.A."/>
            <person name="Martin F."/>
            <person name="Silar P."/>
            <person name="Natvig D.O."/>
            <person name="Lalanne C."/>
            <person name="Gautier V."/>
            <person name="Ament-Velasquez S.L."/>
            <person name="Kruys A."/>
            <person name="Hutchinson M.I."/>
            <person name="Powell A.J."/>
            <person name="Barry K."/>
            <person name="Miller A.N."/>
            <person name="Grigoriev I.V."/>
            <person name="Debuchy R."/>
            <person name="Gladieux P."/>
            <person name="Hiltunen Thoren M."/>
            <person name="Johannesson H."/>
        </authorList>
    </citation>
    <scope>NUCLEOTIDE SEQUENCE</scope>
    <source>
        <strain evidence="2">CBS 315.58</strain>
    </source>
</reference>
<evidence type="ECO:0000313" key="3">
    <source>
        <dbReference type="Proteomes" id="UP001303160"/>
    </source>
</evidence>
<dbReference type="InterPro" id="IPR011009">
    <property type="entry name" value="Kinase-like_dom_sf"/>
</dbReference>
<name>A0AAN6XJS2_9PEZI</name>
<protein>
    <recommendedName>
        <fullName evidence="1">Aminoglycoside phosphotransferase domain-containing protein</fullName>
    </recommendedName>
</protein>
<evidence type="ECO:0000259" key="1">
    <source>
        <dbReference type="Pfam" id="PF01636"/>
    </source>
</evidence>